<dbReference type="InterPro" id="IPR002347">
    <property type="entry name" value="SDR_fam"/>
</dbReference>
<dbReference type="EMBL" id="LN907867">
    <property type="protein sequence ID" value="CUU42402.1"/>
    <property type="molecule type" value="Genomic_DNA"/>
</dbReference>
<comment type="similarity">
    <text evidence="1">Belongs to the short-chain dehydrogenases/reductases (SDR) family.</text>
</comment>
<dbReference type="RefSeq" id="WP_055037461.1">
    <property type="nucleotide sequence ID" value="NZ_AP014854.2"/>
</dbReference>
<protein>
    <submittedName>
        <fullName evidence="3">2-(S)-hydroxypropyl-CoM dehydrogenase</fullName>
        <ecNumber evidence="3">1.1.1.269</ecNumber>
    </submittedName>
</protein>
<sequence length="271" mass="29176">MQSPFDVQGRVIVVTGGLGQLGRRFAAALLAGGARVALLDQTAPDDLSLGGAVPDALQANLLGIACDVTLRSALETALAEIERRWEAPFGLINNAAIDSPPNAPATENGPFETYPEASFDRIMDVNVKGVVLCCQVFGGRMAALGRGSIVNIGSIYGVVAPDQALYQYRRDQGEVFFKPVAYSVSKSALYNLTRYLSVYWGPNNVRVNTLTFAGVFNRQDPRFLERYLPKVPLGRMAEAEDYTGPIIFLLSDAARYMTGANLVVDGGFTAM</sequence>
<reference evidence="4" key="1">
    <citation type="journal article" date="2016" name="Genome Announc.">
        <title>Revised genome sequence of the purple photosynthetic bacterium Blastochloris viridis.</title>
        <authorList>
            <person name="Liu L.N."/>
            <person name="Faulkner M."/>
            <person name="Liu X."/>
            <person name="Huang F."/>
            <person name="Darby A.C."/>
            <person name="Hall N."/>
        </authorList>
    </citation>
    <scope>NUCLEOTIDE SEQUENCE [LARGE SCALE GENOMIC DNA]</scope>
    <source>
        <strain evidence="4">ATCC 19567 / DSM 133 / F</strain>
    </source>
</reference>
<dbReference type="SUPFAM" id="SSF51735">
    <property type="entry name" value="NAD(P)-binding Rossmann-fold domains"/>
    <property type="match status" value="1"/>
</dbReference>
<dbReference type="Proteomes" id="UP000065734">
    <property type="component" value="Chromosome I"/>
</dbReference>
<dbReference type="Gene3D" id="3.40.50.720">
    <property type="entry name" value="NAD(P)-binding Rossmann-like Domain"/>
    <property type="match status" value="1"/>
</dbReference>
<dbReference type="STRING" id="1079.BVIR_1969"/>
<dbReference type="PANTHER" id="PTHR42760:SF133">
    <property type="entry name" value="3-OXOACYL-[ACYL-CARRIER-PROTEIN] REDUCTASE"/>
    <property type="match status" value="1"/>
</dbReference>
<dbReference type="InterPro" id="IPR036291">
    <property type="entry name" value="NAD(P)-bd_dom_sf"/>
</dbReference>
<dbReference type="EC" id="1.1.1.269" evidence="3"/>
<evidence type="ECO:0000256" key="2">
    <source>
        <dbReference type="ARBA" id="ARBA00023002"/>
    </source>
</evidence>
<dbReference type="Pfam" id="PF13561">
    <property type="entry name" value="adh_short_C2"/>
    <property type="match status" value="1"/>
</dbReference>
<dbReference type="Pfam" id="PF00106">
    <property type="entry name" value="adh_short"/>
    <property type="match status" value="1"/>
</dbReference>
<keyword evidence="4" id="KW-1185">Reference proteome</keyword>
<proteinExistence type="inferred from homology"/>
<dbReference type="GO" id="GO:0050575">
    <property type="term" value="F:2-(S)-hydroxypropyl-CoM dehydrogenase activity"/>
    <property type="evidence" value="ECO:0007669"/>
    <property type="project" value="UniProtKB-EC"/>
</dbReference>
<evidence type="ECO:0000313" key="4">
    <source>
        <dbReference type="Proteomes" id="UP000065734"/>
    </source>
</evidence>
<organism evidence="3 4">
    <name type="scientific">Blastochloris viridis</name>
    <name type="common">Rhodopseudomonas viridis</name>
    <dbReference type="NCBI Taxonomy" id="1079"/>
    <lineage>
        <taxon>Bacteria</taxon>
        <taxon>Pseudomonadati</taxon>
        <taxon>Pseudomonadota</taxon>
        <taxon>Alphaproteobacteria</taxon>
        <taxon>Hyphomicrobiales</taxon>
        <taxon>Blastochloridaceae</taxon>
        <taxon>Blastochloris</taxon>
    </lineage>
</organism>
<dbReference type="OrthoDB" id="9803333at2"/>
<dbReference type="AlphaFoldDB" id="A0A0P0JKI2"/>
<gene>
    <name evidence="3" type="primary">xecE</name>
    <name evidence="3" type="ORF">BVIRIDIS_14140</name>
</gene>
<accession>A0A0P0JKI2</accession>
<dbReference type="KEGG" id="bvr:BVIR_1969"/>
<evidence type="ECO:0000313" key="3">
    <source>
        <dbReference type="EMBL" id="CUU42402.1"/>
    </source>
</evidence>
<dbReference type="PRINTS" id="PR00081">
    <property type="entry name" value="GDHRDH"/>
</dbReference>
<evidence type="ECO:0000256" key="1">
    <source>
        <dbReference type="ARBA" id="ARBA00006484"/>
    </source>
</evidence>
<keyword evidence="2 3" id="KW-0560">Oxidoreductase</keyword>
<dbReference type="PANTHER" id="PTHR42760">
    <property type="entry name" value="SHORT-CHAIN DEHYDROGENASES/REDUCTASES FAMILY MEMBER"/>
    <property type="match status" value="1"/>
</dbReference>
<name>A0A0P0JKI2_BLAVI</name>